<evidence type="ECO:0000259" key="9">
    <source>
        <dbReference type="PROSITE" id="PS50850"/>
    </source>
</evidence>
<dbReference type="NCBIfam" id="TIGR00879">
    <property type="entry name" value="SP"/>
    <property type="match status" value="1"/>
</dbReference>
<gene>
    <name evidence="10" type="ORF">N8I77_001536</name>
</gene>
<keyword evidence="11" id="KW-1185">Reference proteome</keyword>
<dbReference type="PROSITE" id="PS00216">
    <property type="entry name" value="SUGAR_TRANSPORT_1"/>
    <property type="match status" value="1"/>
</dbReference>
<feature type="transmembrane region" description="Helical" evidence="8">
    <location>
        <begin position="432"/>
        <end position="452"/>
    </location>
</feature>
<dbReference type="InterPro" id="IPR036259">
    <property type="entry name" value="MFS_trans_sf"/>
</dbReference>
<feature type="domain" description="Major facilitator superfamily (MFS) profile" evidence="9">
    <location>
        <begin position="14"/>
        <end position="456"/>
    </location>
</feature>
<reference evidence="10" key="1">
    <citation type="submission" date="2023-06" db="EMBL/GenBank/DDBJ databases">
        <authorList>
            <person name="Noh H."/>
        </authorList>
    </citation>
    <scope>NUCLEOTIDE SEQUENCE</scope>
    <source>
        <strain evidence="10">DUCC20226</strain>
    </source>
</reference>
<evidence type="ECO:0000256" key="2">
    <source>
        <dbReference type="ARBA" id="ARBA00010992"/>
    </source>
</evidence>
<evidence type="ECO:0000256" key="8">
    <source>
        <dbReference type="SAM" id="Phobius"/>
    </source>
</evidence>
<accession>A0AAD9WAB0</accession>
<comment type="similarity">
    <text evidence="2 7">Belongs to the major facilitator superfamily. Sugar transporter (TC 2.A.1.1) family.</text>
</comment>
<keyword evidence="3 7" id="KW-0813">Transport</keyword>
<dbReference type="InterPro" id="IPR050360">
    <property type="entry name" value="MFS_Sugar_Transporters"/>
</dbReference>
<organism evidence="10 11">
    <name type="scientific">Phomopsis amygdali</name>
    <name type="common">Fusicoccum amygdali</name>
    <dbReference type="NCBI Taxonomy" id="1214568"/>
    <lineage>
        <taxon>Eukaryota</taxon>
        <taxon>Fungi</taxon>
        <taxon>Dikarya</taxon>
        <taxon>Ascomycota</taxon>
        <taxon>Pezizomycotina</taxon>
        <taxon>Sordariomycetes</taxon>
        <taxon>Sordariomycetidae</taxon>
        <taxon>Diaporthales</taxon>
        <taxon>Diaporthaceae</taxon>
        <taxon>Diaporthe</taxon>
    </lineage>
</organism>
<keyword evidence="5 8" id="KW-1133">Transmembrane helix</keyword>
<feature type="transmembrane region" description="Helical" evidence="8">
    <location>
        <begin position="362"/>
        <end position="383"/>
    </location>
</feature>
<evidence type="ECO:0000256" key="4">
    <source>
        <dbReference type="ARBA" id="ARBA00022692"/>
    </source>
</evidence>
<dbReference type="PROSITE" id="PS50850">
    <property type="entry name" value="MFS"/>
    <property type="match status" value="1"/>
</dbReference>
<comment type="subcellular location">
    <subcellularLocation>
        <location evidence="1">Membrane</location>
        <topology evidence="1">Multi-pass membrane protein</topology>
    </subcellularLocation>
</comment>
<dbReference type="GO" id="GO:0016020">
    <property type="term" value="C:membrane"/>
    <property type="evidence" value="ECO:0007669"/>
    <property type="project" value="UniProtKB-SubCell"/>
</dbReference>
<dbReference type="AlphaFoldDB" id="A0AAD9WAB0"/>
<dbReference type="Proteomes" id="UP001265746">
    <property type="component" value="Unassembled WGS sequence"/>
</dbReference>
<dbReference type="PRINTS" id="PR00171">
    <property type="entry name" value="SUGRTRNSPORT"/>
</dbReference>
<dbReference type="Pfam" id="PF00083">
    <property type="entry name" value="Sugar_tr"/>
    <property type="match status" value="1"/>
</dbReference>
<dbReference type="PROSITE" id="PS00217">
    <property type="entry name" value="SUGAR_TRANSPORT_2"/>
    <property type="match status" value="1"/>
</dbReference>
<name>A0AAD9WAB0_PHOAM</name>
<feature type="transmembrane region" description="Helical" evidence="8">
    <location>
        <begin position="109"/>
        <end position="133"/>
    </location>
</feature>
<dbReference type="Gene3D" id="1.20.1250.20">
    <property type="entry name" value="MFS general substrate transporter like domains"/>
    <property type="match status" value="1"/>
</dbReference>
<dbReference type="InterPro" id="IPR005828">
    <property type="entry name" value="MFS_sugar_transport-like"/>
</dbReference>
<dbReference type="SUPFAM" id="SSF103473">
    <property type="entry name" value="MFS general substrate transporter"/>
    <property type="match status" value="1"/>
</dbReference>
<feature type="transmembrane region" description="Helical" evidence="8">
    <location>
        <begin position="86"/>
        <end position="103"/>
    </location>
</feature>
<evidence type="ECO:0000256" key="1">
    <source>
        <dbReference type="ARBA" id="ARBA00004141"/>
    </source>
</evidence>
<evidence type="ECO:0000256" key="6">
    <source>
        <dbReference type="ARBA" id="ARBA00023136"/>
    </source>
</evidence>
<feature type="transmembrane region" description="Helical" evidence="8">
    <location>
        <begin position="12"/>
        <end position="38"/>
    </location>
</feature>
<evidence type="ECO:0000313" key="11">
    <source>
        <dbReference type="Proteomes" id="UP001265746"/>
    </source>
</evidence>
<feature type="transmembrane region" description="Helical" evidence="8">
    <location>
        <begin position="301"/>
        <end position="322"/>
    </location>
</feature>
<feature type="transmembrane region" description="Helical" evidence="8">
    <location>
        <begin position="404"/>
        <end position="426"/>
    </location>
</feature>
<keyword evidence="6 8" id="KW-0472">Membrane</keyword>
<feature type="transmembrane region" description="Helical" evidence="8">
    <location>
        <begin position="145"/>
        <end position="165"/>
    </location>
</feature>
<dbReference type="PANTHER" id="PTHR48022:SF25">
    <property type="entry name" value="QUINATE TRANSPORTER, PUTATIVE (AFU_ORTHOLOGUE AFUA_5G12950)-RELATED"/>
    <property type="match status" value="1"/>
</dbReference>
<dbReference type="GO" id="GO:0005351">
    <property type="term" value="F:carbohydrate:proton symporter activity"/>
    <property type="evidence" value="ECO:0007669"/>
    <property type="project" value="TreeGrafter"/>
</dbReference>
<feature type="transmembrane region" description="Helical" evidence="8">
    <location>
        <begin position="264"/>
        <end position="286"/>
    </location>
</feature>
<protein>
    <recommendedName>
        <fullName evidence="9">Major facilitator superfamily (MFS) profile domain-containing protein</fullName>
    </recommendedName>
</protein>
<feature type="transmembrane region" description="Helical" evidence="8">
    <location>
        <begin position="331"/>
        <end position="350"/>
    </location>
</feature>
<evidence type="ECO:0000256" key="7">
    <source>
        <dbReference type="RuleBase" id="RU003346"/>
    </source>
</evidence>
<dbReference type="EMBL" id="JAUJFL010000001">
    <property type="protein sequence ID" value="KAK2614731.1"/>
    <property type="molecule type" value="Genomic_DNA"/>
</dbReference>
<evidence type="ECO:0000256" key="3">
    <source>
        <dbReference type="ARBA" id="ARBA00022448"/>
    </source>
</evidence>
<proteinExistence type="inferred from homology"/>
<sequence>MQGTRLGRIRAFYLASVVCSGGFLFGYDSGIVGGVLTLKSFQRDYGYTNAEATRTNSLSVGLQQLGAFVACFLAWPLTDFLGRKKALMISSLVFCIGALIQTVNTHSLAAFYVARVIAGLGLGTATVVVPMFSSEMAPKEIRGQIGSFFQWFFTFGIFTSYWVDYGVALGPSNARQWQIPVGLQLVPGALLGLGMLTLKESTRWLTKKGRHEEAFESLKWIRADDSQAVIDEMEDIRLGVEMEARATEGFHVTELLQGDNFKRVFTGFAIFAAQQATGATAFAYFGPQYFKILVGSGNKDLLLTAIFGAIKVVACGFFVLLVSERVGRRNVLIGGAAFMAACQITTGAVVKAIPPPEEGKVTSAGIATVALIYLFVIAYNFSWGPMPWPYVSEIFPARIREPGVSIGVGSQWLFNFVFSLTTPYMITNMGWGTFLLWGVFDVVIAILAFFFLKETKGLSLETIAHQDFKKGSSENDIIQTKQHDETAL</sequence>
<comment type="caution">
    <text evidence="10">The sequence shown here is derived from an EMBL/GenBank/DDBJ whole genome shotgun (WGS) entry which is preliminary data.</text>
</comment>
<evidence type="ECO:0000256" key="5">
    <source>
        <dbReference type="ARBA" id="ARBA00022989"/>
    </source>
</evidence>
<dbReference type="InterPro" id="IPR005829">
    <property type="entry name" value="Sugar_transporter_CS"/>
</dbReference>
<dbReference type="InterPro" id="IPR020846">
    <property type="entry name" value="MFS_dom"/>
</dbReference>
<dbReference type="FunFam" id="1.20.1250.20:FF:000090">
    <property type="entry name" value="MFS sugar transporter, putative"/>
    <property type="match status" value="1"/>
</dbReference>
<keyword evidence="4 8" id="KW-0812">Transmembrane</keyword>
<evidence type="ECO:0000313" key="10">
    <source>
        <dbReference type="EMBL" id="KAK2614731.1"/>
    </source>
</evidence>
<dbReference type="PANTHER" id="PTHR48022">
    <property type="entry name" value="PLASTIDIC GLUCOSE TRANSPORTER 4"/>
    <property type="match status" value="1"/>
</dbReference>
<dbReference type="InterPro" id="IPR003663">
    <property type="entry name" value="Sugar/inositol_transpt"/>
</dbReference>